<dbReference type="RefSeq" id="WP_039611122.1">
    <property type="nucleotide sequence ID" value="NZ_JWIC01000008.1"/>
</dbReference>
<keyword evidence="1" id="KW-0732">Signal</keyword>
<dbReference type="OrthoDB" id="9765158at2"/>
<sequence>MKSQIAALIMAAAAVFPAIADTLTVKSDAPKRYVVKKGDTLWDISSLYLHSPWKWPQLWQTNPQIDNPHLIYPGDILSLGLDEHGNPVLIIDKGVRKLSPHVRIIAEKGTAIPTLPLAVLEPYLSYDQALEKDDLAQFPIVLGSNKNFKMSVTGHLLYVKGNLLQGGNYGIYRQGSAYKDGSRTLAYETILVGTARAMKPGNIENGIPSTVKVEAVKREIKAGDFLMPLPQGQDLKATFKMSKPSQAVDGVIIASSNQHSEFGPLSVVVLNVGSEQQLVEGSVLDILRQSPTVVERNGTPKYLEDSSSLDKLIGDIGSWFGEENSEDSTVWHMPSEKVGELMLFKVYDNISYAMVMKTTQPIQVGDSVTD</sequence>
<dbReference type="PANTHER" id="PTHR34700:SF4">
    <property type="entry name" value="PHAGE-LIKE ELEMENT PBSX PROTEIN XKDP"/>
    <property type="match status" value="1"/>
</dbReference>
<accession>A0A0C1MF94</accession>
<protein>
    <submittedName>
        <fullName evidence="3">Peptidoglycan-binding protein</fullName>
    </submittedName>
</protein>
<dbReference type="CDD" id="cd00118">
    <property type="entry name" value="LysM"/>
    <property type="match status" value="1"/>
</dbReference>
<dbReference type="Pfam" id="PF01476">
    <property type="entry name" value="LysM"/>
    <property type="match status" value="1"/>
</dbReference>
<feature type="chain" id="PRO_5002153680" evidence="1">
    <location>
        <begin position="21"/>
        <end position="370"/>
    </location>
</feature>
<comment type="caution">
    <text evidence="3">The sequence shown here is derived from an EMBL/GenBank/DDBJ whole genome shotgun (WGS) entry which is preliminary data.</text>
</comment>
<reference evidence="3" key="1">
    <citation type="submission" date="2014-12" db="EMBL/GenBank/DDBJ databases">
        <title>Draft Genome Sequence of Pseudoalteromonas luteoviolacea HI1.</title>
        <authorList>
            <person name="Asahina A.Y."/>
            <person name="Hadfield M.G."/>
        </authorList>
    </citation>
    <scope>NUCLEOTIDE SEQUENCE [LARGE SCALE GENOMIC DNA]</scope>
    <source>
        <strain evidence="3">HI1</strain>
    </source>
</reference>
<evidence type="ECO:0000313" key="3">
    <source>
        <dbReference type="EMBL" id="KID55464.1"/>
    </source>
</evidence>
<feature type="signal peptide" evidence="1">
    <location>
        <begin position="1"/>
        <end position="20"/>
    </location>
</feature>
<dbReference type="PANTHER" id="PTHR34700">
    <property type="entry name" value="POTASSIUM BINDING PROTEIN KBP"/>
    <property type="match status" value="1"/>
</dbReference>
<evidence type="ECO:0000259" key="2">
    <source>
        <dbReference type="PROSITE" id="PS51782"/>
    </source>
</evidence>
<dbReference type="SUPFAM" id="SSF54106">
    <property type="entry name" value="LysM domain"/>
    <property type="match status" value="1"/>
</dbReference>
<dbReference type="SMART" id="SM00257">
    <property type="entry name" value="LysM"/>
    <property type="match status" value="1"/>
</dbReference>
<name>A0A0C1MF94_9GAMM</name>
<dbReference type="InterPro" id="IPR018392">
    <property type="entry name" value="LysM"/>
</dbReference>
<proteinExistence type="predicted"/>
<dbReference type="InterPro" id="IPR036779">
    <property type="entry name" value="LysM_dom_sf"/>
</dbReference>
<dbReference type="PROSITE" id="PS51782">
    <property type="entry name" value="LYSM"/>
    <property type="match status" value="1"/>
</dbReference>
<dbReference type="EMBL" id="JWIC01000008">
    <property type="protein sequence ID" value="KID55464.1"/>
    <property type="molecule type" value="Genomic_DNA"/>
</dbReference>
<dbReference type="Gene3D" id="3.10.350.10">
    <property type="entry name" value="LysM domain"/>
    <property type="match status" value="1"/>
</dbReference>
<gene>
    <name evidence="3" type="ORF">JF50_19830</name>
</gene>
<evidence type="ECO:0000256" key="1">
    <source>
        <dbReference type="SAM" id="SignalP"/>
    </source>
</evidence>
<organism evidence="3">
    <name type="scientific">Pseudoalteromonas luteoviolacea</name>
    <dbReference type="NCBI Taxonomy" id="43657"/>
    <lineage>
        <taxon>Bacteria</taxon>
        <taxon>Pseudomonadati</taxon>
        <taxon>Pseudomonadota</taxon>
        <taxon>Gammaproteobacteria</taxon>
        <taxon>Alteromonadales</taxon>
        <taxon>Pseudoalteromonadaceae</taxon>
        <taxon>Pseudoalteromonas</taxon>
    </lineage>
</organism>
<dbReference type="AlphaFoldDB" id="A0A0C1MF94"/>
<dbReference type="Proteomes" id="UP000031327">
    <property type="component" value="Unassembled WGS sequence"/>
</dbReference>
<feature type="domain" description="LysM" evidence="2">
    <location>
        <begin position="31"/>
        <end position="79"/>
    </location>
</feature>
<dbReference type="InterPro" id="IPR052196">
    <property type="entry name" value="Bact_Kbp"/>
</dbReference>